<name>A0A1L3MHF0_9MICO</name>
<dbReference type="PANTHER" id="PTHR35004">
    <property type="entry name" value="TRANSPOSASE RV3428C-RELATED"/>
    <property type="match status" value="1"/>
</dbReference>
<gene>
    <name evidence="2" type="ORF">ASJ30_09730</name>
</gene>
<evidence type="ECO:0000259" key="1">
    <source>
        <dbReference type="PROSITE" id="PS50994"/>
    </source>
</evidence>
<protein>
    <submittedName>
        <fullName evidence="2">Transposase</fullName>
    </submittedName>
</protein>
<dbReference type="SUPFAM" id="SSF46689">
    <property type="entry name" value="Homeodomain-like"/>
    <property type="match status" value="1"/>
</dbReference>
<reference evidence="2 3" key="1">
    <citation type="submission" date="2015-11" db="EMBL/GenBank/DDBJ databases">
        <authorList>
            <person name="Zhang Y."/>
            <person name="Guo Z."/>
        </authorList>
    </citation>
    <scope>NUCLEOTIDE SEQUENCE [LARGE SCALE GENOMIC DNA]</scope>
    <source>
        <strain evidence="2 3">YFY001</strain>
    </source>
</reference>
<dbReference type="PANTHER" id="PTHR35004:SF6">
    <property type="entry name" value="TRANSPOSASE"/>
    <property type="match status" value="1"/>
</dbReference>
<dbReference type="KEGG" id="jte:ASJ30_09730"/>
<dbReference type="EMBL" id="CP013290">
    <property type="protein sequence ID" value="APH01771.1"/>
    <property type="molecule type" value="Genomic_DNA"/>
</dbReference>
<dbReference type="InterPro" id="IPR047656">
    <property type="entry name" value="IS481-like_transpos"/>
</dbReference>
<evidence type="ECO:0000313" key="2">
    <source>
        <dbReference type="EMBL" id="APH01771.1"/>
    </source>
</evidence>
<proteinExistence type="predicted"/>
<keyword evidence="3" id="KW-1185">Reference proteome</keyword>
<dbReference type="InterPro" id="IPR036397">
    <property type="entry name" value="RNaseH_sf"/>
</dbReference>
<dbReference type="GO" id="GO:0003676">
    <property type="term" value="F:nucleic acid binding"/>
    <property type="evidence" value="ECO:0007669"/>
    <property type="project" value="InterPro"/>
</dbReference>
<feature type="domain" description="Integrase catalytic" evidence="1">
    <location>
        <begin position="111"/>
        <end position="244"/>
    </location>
</feature>
<dbReference type="Proteomes" id="UP000182938">
    <property type="component" value="Chromosome"/>
</dbReference>
<dbReference type="GO" id="GO:0015074">
    <property type="term" value="P:DNA integration"/>
    <property type="evidence" value="ECO:0007669"/>
    <property type="project" value="InterPro"/>
</dbReference>
<evidence type="ECO:0000313" key="3">
    <source>
        <dbReference type="Proteomes" id="UP000182938"/>
    </source>
</evidence>
<dbReference type="SUPFAM" id="SSF53098">
    <property type="entry name" value="Ribonuclease H-like"/>
    <property type="match status" value="1"/>
</dbReference>
<dbReference type="Gene3D" id="3.30.420.10">
    <property type="entry name" value="Ribonuclease H-like superfamily/Ribonuclease H"/>
    <property type="match status" value="1"/>
</dbReference>
<dbReference type="Pfam" id="PF13565">
    <property type="entry name" value="HTH_32"/>
    <property type="match status" value="1"/>
</dbReference>
<dbReference type="PROSITE" id="PS50994">
    <property type="entry name" value="INTEGRASE"/>
    <property type="match status" value="1"/>
</dbReference>
<organism evidence="2 3">
    <name type="scientific">Janibacter indicus</name>
    <dbReference type="NCBI Taxonomy" id="857417"/>
    <lineage>
        <taxon>Bacteria</taxon>
        <taxon>Bacillati</taxon>
        <taxon>Actinomycetota</taxon>
        <taxon>Actinomycetes</taxon>
        <taxon>Micrococcales</taxon>
        <taxon>Intrasporangiaceae</taxon>
        <taxon>Janibacter</taxon>
    </lineage>
</organism>
<dbReference type="Pfam" id="PF00665">
    <property type="entry name" value="rve"/>
    <property type="match status" value="1"/>
</dbReference>
<dbReference type="InterPro" id="IPR009057">
    <property type="entry name" value="Homeodomain-like_sf"/>
</dbReference>
<sequence>MAHAAKAQGISRQCAHRWINRFREHGREALVDRSSRPHHSPRQTPVEVEERIVAIRREQRRGQDWIGPELGVPARTVSRVLRRHGVPYLRECDPLTGEVIRASKTTAVRYERDRPGELVHVDVKKVGKIPDGGGWKAHGRAMGSTSAKKKARIGYDYVHSMVDDHSRLAYSEILPDEKGTSCAGFIRRAAAYFAGHGITGIERVMTDNHFSYKNSNDVREVLDELGAKHKFIKPHCPWQNGKVCESVAWCCTGRSDPGQGVTTVSCVRFVGRFRCSAVERAGQTDLT</sequence>
<dbReference type="NCBIfam" id="NF033577">
    <property type="entry name" value="transpos_IS481"/>
    <property type="match status" value="1"/>
</dbReference>
<dbReference type="AlphaFoldDB" id="A0A1L3MHF0"/>
<dbReference type="InterPro" id="IPR001584">
    <property type="entry name" value="Integrase_cat-core"/>
</dbReference>
<dbReference type="InterPro" id="IPR012337">
    <property type="entry name" value="RNaseH-like_sf"/>
</dbReference>
<accession>A0A1L3MHF0</accession>